<keyword evidence="4" id="KW-1185">Reference proteome</keyword>
<dbReference type="EMBL" id="LN891198">
    <property type="protein sequence ID" value="CUS07535.1"/>
    <property type="molecule type" value="Genomic_DNA"/>
</dbReference>
<evidence type="ECO:0000256" key="2">
    <source>
        <dbReference type="SAM" id="SignalP"/>
    </source>
</evidence>
<sequence>MHMHYFLDIVLFTTTLTTLTSAHGVIIEATGDAGGQGTALAVDAATPRDGTRRRPFQQDTTVFEEEDDDEGAVRTGCGMTLQAGEIDIPTAMQSVIAQNGGLPQVSPGGELTMTLHQVNADGAGPYQCMIDQTGTGESFTPMVVTQNVPGEEGRERDGSETAFMPANMECTGTAGAMAGICVPVQQAGADAAGGVGASASASASAGTGAAAGTATAASSTLANTEAPNTASAGNAAATNTAAAGNVNGNGNDNANNANVNGNANANNAGANNNVAGAGAGGNAPNGNNAGRNDAPGGPRGLGRQAAKRFRA</sequence>
<feature type="compositionally biased region" description="Low complexity" evidence="1">
    <location>
        <begin position="244"/>
        <end position="276"/>
    </location>
</feature>
<feature type="compositionally biased region" description="Low complexity" evidence="1">
    <location>
        <begin position="284"/>
        <end position="296"/>
    </location>
</feature>
<feature type="chain" id="PRO_5013058912" description="Ig-like domain-containing protein" evidence="2">
    <location>
        <begin position="23"/>
        <end position="311"/>
    </location>
</feature>
<evidence type="ECO:0008006" key="5">
    <source>
        <dbReference type="Google" id="ProtNLM"/>
    </source>
</evidence>
<protein>
    <recommendedName>
        <fullName evidence="5">Ig-like domain-containing protein</fullName>
    </recommendedName>
</protein>
<dbReference type="AlphaFoldDB" id="A0A292PLH6"/>
<dbReference type="Pfam" id="PF11327">
    <property type="entry name" value="Egh16-like"/>
    <property type="match status" value="1"/>
</dbReference>
<dbReference type="Proteomes" id="UP001412239">
    <property type="component" value="Unassembled WGS sequence"/>
</dbReference>
<evidence type="ECO:0000313" key="4">
    <source>
        <dbReference type="Proteomes" id="UP001412239"/>
    </source>
</evidence>
<dbReference type="PANTHER" id="PTHR34618">
    <property type="entry name" value="SURFACE PROTEIN MAS1, PUTATIVE-RELATED"/>
    <property type="match status" value="1"/>
</dbReference>
<proteinExistence type="predicted"/>
<keyword evidence="2" id="KW-0732">Signal</keyword>
<feature type="signal peptide" evidence="2">
    <location>
        <begin position="1"/>
        <end position="22"/>
    </location>
</feature>
<feature type="region of interest" description="Disordered" evidence="1">
    <location>
        <begin position="244"/>
        <end position="311"/>
    </location>
</feature>
<accession>A0A292PLH6</accession>
<organism evidence="3 4">
    <name type="scientific">Tuber aestivum</name>
    <name type="common">summer truffle</name>
    <dbReference type="NCBI Taxonomy" id="59557"/>
    <lineage>
        <taxon>Eukaryota</taxon>
        <taxon>Fungi</taxon>
        <taxon>Dikarya</taxon>
        <taxon>Ascomycota</taxon>
        <taxon>Pezizomycotina</taxon>
        <taxon>Pezizomycetes</taxon>
        <taxon>Pezizales</taxon>
        <taxon>Tuberaceae</taxon>
        <taxon>Tuber</taxon>
    </lineage>
</organism>
<evidence type="ECO:0000256" key="1">
    <source>
        <dbReference type="SAM" id="MobiDB-lite"/>
    </source>
</evidence>
<name>A0A292PLH6_9PEZI</name>
<dbReference type="InterPro" id="IPR021476">
    <property type="entry name" value="Egh16-like"/>
</dbReference>
<evidence type="ECO:0000313" key="3">
    <source>
        <dbReference type="EMBL" id="CUS07535.1"/>
    </source>
</evidence>
<reference evidence="3" key="1">
    <citation type="submission" date="2015-10" db="EMBL/GenBank/DDBJ databases">
        <authorList>
            <person name="Regsiter A."/>
            <person name="william w."/>
        </authorList>
    </citation>
    <scope>NUCLEOTIDE SEQUENCE</scope>
    <source>
        <strain evidence="3">Montdore</strain>
    </source>
</reference>
<gene>
    <name evidence="3" type="ORF">GSTUAT00008364001</name>
</gene>
<dbReference type="PANTHER" id="PTHR34618:SF4">
    <property type="entry name" value="CAS1"/>
    <property type="match status" value="1"/>
</dbReference>